<dbReference type="InterPro" id="IPR001910">
    <property type="entry name" value="Inosine/uridine_hydrolase_dom"/>
</dbReference>
<dbReference type="PANTHER" id="PTHR12304">
    <property type="entry name" value="INOSINE-URIDINE PREFERRING NUCLEOSIDE HYDROLASE"/>
    <property type="match status" value="1"/>
</dbReference>
<evidence type="ECO:0000256" key="1">
    <source>
        <dbReference type="ARBA" id="ARBA00022801"/>
    </source>
</evidence>
<dbReference type="InterPro" id="IPR036452">
    <property type="entry name" value="Ribo_hydro-like"/>
</dbReference>
<dbReference type="GO" id="GO:0006152">
    <property type="term" value="P:purine nucleoside catabolic process"/>
    <property type="evidence" value="ECO:0007669"/>
    <property type="project" value="TreeGrafter"/>
</dbReference>
<dbReference type="GO" id="GO:0008477">
    <property type="term" value="F:purine nucleosidase activity"/>
    <property type="evidence" value="ECO:0007669"/>
    <property type="project" value="TreeGrafter"/>
</dbReference>
<keyword evidence="1 4" id="KW-0378">Hydrolase</keyword>
<dbReference type="Gene3D" id="3.90.245.10">
    <property type="entry name" value="Ribonucleoside hydrolase-like"/>
    <property type="match status" value="1"/>
</dbReference>
<dbReference type="InterPro" id="IPR023186">
    <property type="entry name" value="IUNH"/>
</dbReference>
<sequence length="193" mass="21682">MPESKKIRLIINTDAKNEADDQYAIVHALLTPRFNLKGIIAAHFGERRTTASMQESYDEIINLLDLMNMNDEVPVFKGTERSIPNENTPTMSEGAELIIREAMLDDRQPLYVIFLGAITDLASAYLACPEIAGRFTAVWIGGGPWPNGDFEFNLSNDIAAANVVFRSNIPLWVISRTYFYLVSSITKLVSRMY</sequence>
<dbReference type="GO" id="GO:0005829">
    <property type="term" value="C:cytosol"/>
    <property type="evidence" value="ECO:0007669"/>
    <property type="project" value="TreeGrafter"/>
</dbReference>
<evidence type="ECO:0000313" key="4">
    <source>
        <dbReference type="EMBL" id="MDH2331535.1"/>
    </source>
</evidence>
<evidence type="ECO:0000259" key="3">
    <source>
        <dbReference type="Pfam" id="PF01156"/>
    </source>
</evidence>
<evidence type="ECO:0000313" key="5">
    <source>
        <dbReference type="Proteomes" id="UP001229409"/>
    </source>
</evidence>
<keyword evidence="2" id="KW-0326">Glycosidase</keyword>
<accession>A0AAP4EA16</accession>
<gene>
    <name evidence="4" type="ORF">QDS18_11685</name>
</gene>
<dbReference type="AlphaFoldDB" id="A0AAP4EA16"/>
<feature type="domain" description="Inosine/uridine-preferring nucleoside hydrolase" evidence="3">
    <location>
        <begin position="9"/>
        <end position="174"/>
    </location>
</feature>
<reference evidence="4" key="1">
    <citation type="submission" date="2023-04" db="EMBL/GenBank/DDBJ databases">
        <title>Uncovering the Secrets of Slow-Growing Bacteria in Tropical Savanna Soil through Cultivation and Genomic Analysis.</title>
        <authorList>
            <person name="Goncalves O.S."/>
            <person name="Santana M.F."/>
        </authorList>
    </citation>
    <scope>NUCLEOTIDE SEQUENCE</scope>
    <source>
        <strain evidence="4">ANTI</strain>
    </source>
</reference>
<dbReference type="EMBL" id="JARVWT010000004">
    <property type="protein sequence ID" value="MDH2331535.1"/>
    <property type="molecule type" value="Genomic_DNA"/>
</dbReference>
<organism evidence="4 5">
    <name type="scientific">Paenibacillus polymyxa</name>
    <name type="common">Bacillus polymyxa</name>
    <dbReference type="NCBI Taxonomy" id="1406"/>
    <lineage>
        <taxon>Bacteria</taxon>
        <taxon>Bacillati</taxon>
        <taxon>Bacillota</taxon>
        <taxon>Bacilli</taxon>
        <taxon>Bacillales</taxon>
        <taxon>Paenibacillaceae</taxon>
        <taxon>Paenibacillus</taxon>
    </lineage>
</organism>
<dbReference type="SUPFAM" id="SSF53590">
    <property type="entry name" value="Nucleoside hydrolase"/>
    <property type="match status" value="1"/>
</dbReference>
<dbReference type="PANTHER" id="PTHR12304:SF4">
    <property type="entry name" value="URIDINE NUCLEOSIDASE"/>
    <property type="match status" value="1"/>
</dbReference>
<dbReference type="Pfam" id="PF01156">
    <property type="entry name" value="IU_nuc_hydro"/>
    <property type="match status" value="1"/>
</dbReference>
<proteinExistence type="predicted"/>
<dbReference type="Proteomes" id="UP001229409">
    <property type="component" value="Unassembled WGS sequence"/>
</dbReference>
<comment type="caution">
    <text evidence="4">The sequence shown here is derived from an EMBL/GenBank/DDBJ whole genome shotgun (WGS) entry which is preliminary data.</text>
</comment>
<protein>
    <submittedName>
        <fullName evidence="4">Nucleoside hydrolase</fullName>
    </submittedName>
</protein>
<name>A0AAP4EA16_PAEPO</name>
<dbReference type="RefSeq" id="WP_279833763.1">
    <property type="nucleotide sequence ID" value="NZ_JARVWT010000004.1"/>
</dbReference>
<evidence type="ECO:0000256" key="2">
    <source>
        <dbReference type="ARBA" id="ARBA00023295"/>
    </source>
</evidence>